<protein>
    <submittedName>
        <fullName evidence="2">Uncharacterized protein</fullName>
    </submittedName>
</protein>
<organism evidence="2">
    <name type="scientific">Setaria italica</name>
    <name type="common">Foxtail millet</name>
    <name type="synonym">Panicum italicum</name>
    <dbReference type="NCBI Taxonomy" id="4555"/>
    <lineage>
        <taxon>Eukaryota</taxon>
        <taxon>Viridiplantae</taxon>
        <taxon>Streptophyta</taxon>
        <taxon>Embryophyta</taxon>
        <taxon>Tracheophyta</taxon>
        <taxon>Spermatophyta</taxon>
        <taxon>Magnoliopsida</taxon>
        <taxon>Liliopsida</taxon>
        <taxon>Poales</taxon>
        <taxon>Poaceae</taxon>
        <taxon>PACMAD clade</taxon>
        <taxon>Panicoideae</taxon>
        <taxon>Panicodae</taxon>
        <taxon>Paniceae</taxon>
        <taxon>Cenchrinae</taxon>
        <taxon>Setaria</taxon>
    </lineage>
</organism>
<reference evidence="2" key="2">
    <citation type="submission" date="2015-07" db="EMBL/GenBank/DDBJ databases">
        <authorList>
            <person name="Noorani M."/>
        </authorList>
    </citation>
    <scope>NUCLEOTIDE SEQUENCE</scope>
    <source>
        <strain evidence="2">Yugu1</strain>
    </source>
</reference>
<gene>
    <name evidence="2" type="ORF">SETIT_9G375700v2</name>
</gene>
<dbReference type="PANTHER" id="PTHR33676:SF3">
    <property type="entry name" value="COLD-REGULATED PROTEIN 27"/>
    <property type="match status" value="1"/>
</dbReference>
<evidence type="ECO:0000256" key="1">
    <source>
        <dbReference type="SAM" id="MobiDB-lite"/>
    </source>
</evidence>
<dbReference type="PANTHER" id="PTHR33676">
    <property type="entry name" value="COLD REGULATED PROTEIN 27"/>
    <property type="match status" value="1"/>
</dbReference>
<feature type="compositionally biased region" description="Basic and acidic residues" evidence="1">
    <location>
        <begin position="1"/>
        <end position="13"/>
    </location>
</feature>
<reference evidence="2" key="1">
    <citation type="journal article" date="2012" name="Nat. Biotechnol.">
        <title>Reference genome sequence of the model plant Setaria.</title>
        <authorList>
            <person name="Bennetzen J.L."/>
            <person name="Schmutz J."/>
            <person name="Wang H."/>
            <person name="Percifield R."/>
            <person name="Hawkins J."/>
            <person name="Pontaroli A.C."/>
            <person name="Estep M."/>
            <person name="Feng L."/>
            <person name="Vaughn J.N."/>
            <person name="Grimwood J."/>
            <person name="Jenkins J."/>
            <person name="Barry K."/>
            <person name="Lindquist E."/>
            <person name="Hellsten U."/>
            <person name="Deshpande S."/>
            <person name="Wang X."/>
            <person name="Wu X."/>
            <person name="Mitros T."/>
            <person name="Triplett J."/>
            <person name="Yang X."/>
            <person name="Ye C.Y."/>
            <person name="Mauro-Herrera M."/>
            <person name="Wang L."/>
            <person name="Li P."/>
            <person name="Sharma M."/>
            <person name="Sharma R."/>
            <person name="Ronald P.C."/>
            <person name="Panaud O."/>
            <person name="Kellogg E.A."/>
            <person name="Brutnell T.P."/>
            <person name="Doust A.N."/>
            <person name="Tuskan G.A."/>
            <person name="Rokhsar D."/>
            <person name="Devos K.M."/>
        </authorList>
    </citation>
    <scope>NUCLEOTIDE SEQUENCE [LARGE SCALE GENOMIC DNA]</scope>
    <source>
        <strain evidence="2">Yugu1</strain>
    </source>
</reference>
<feature type="region of interest" description="Disordered" evidence="1">
    <location>
        <begin position="152"/>
        <end position="202"/>
    </location>
</feature>
<dbReference type="OrthoDB" id="1923282at2759"/>
<dbReference type="AlphaFoldDB" id="A0A368SPV6"/>
<feature type="compositionally biased region" description="Polar residues" evidence="1">
    <location>
        <begin position="14"/>
        <end position="24"/>
    </location>
</feature>
<evidence type="ECO:0000313" key="2">
    <source>
        <dbReference type="EMBL" id="RCV44465.1"/>
    </source>
</evidence>
<dbReference type="GO" id="GO:0042752">
    <property type="term" value="P:regulation of circadian rhythm"/>
    <property type="evidence" value="ECO:0007669"/>
    <property type="project" value="InterPro"/>
</dbReference>
<accession>A0A368SPV6</accession>
<dbReference type="InterPro" id="IPR044678">
    <property type="entry name" value="COR27/28"/>
</dbReference>
<name>A0A368SPV6_SETIT</name>
<sequence length="202" mass="22396">MGERPPTDPRRFGDTSNVGSSTGWTDEKHMLYITSLEESFVNQLYSGNGEFNSVESFYQTPGAWQKTSYGGNGRNSKYDQGQGYWGMVEVDEAESRLSEVGYIGSSSYSRGSPYYMDDASSNGPRQEKTSYHARQRTSGRSAAFNLHQHDGHSFSWRTESSDQNFFDGEAEGRREQGRGSSENQQKHAGRTEAGPSGGIGLH</sequence>
<dbReference type="GO" id="GO:0009409">
    <property type="term" value="P:response to cold"/>
    <property type="evidence" value="ECO:0007669"/>
    <property type="project" value="InterPro"/>
</dbReference>
<dbReference type="KEGG" id="sita:101763656"/>
<feature type="compositionally biased region" description="Polar residues" evidence="1">
    <location>
        <begin position="155"/>
        <end position="164"/>
    </location>
</feature>
<dbReference type="EMBL" id="CM003536">
    <property type="protein sequence ID" value="RCV44465.1"/>
    <property type="molecule type" value="Genomic_DNA"/>
</dbReference>
<feature type="region of interest" description="Disordered" evidence="1">
    <location>
        <begin position="111"/>
        <end position="136"/>
    </location>
</feature>
<feature type="region of interest" description="Disordered" evidence="1">
    <location>
        <begin position="1"/>
        <end position="24"/>
    </location>
</feature>
<proteinExistence type="predicted"/>